<dbReference type="InterPro" id="IPR010627">
    <property type="entry name" value="Prepilin_pept_A24_N"/>
</dbReference>
<dbReference type="KEGG" id="lac:LBA0286"/>
<name>Q5FM95_LACAC</name>
<dbReference type="BioCyc" id="LACI272621:G1G49-280-MONOMER"/>
<evidence type="ECO:0000259" key="2">
    <source>
        <dbReference type="Pfam" id="PF06750"/>
    </source>
</evidence>
<dbReference type="InterPro" id="IPR050882">
    <property type="entry name" value="Prepilin_peptidase/N-MTase"/>
</dbReference>
<gene>
    <name evidence="3" type="ordered locus">LBA0286</name>
</gene>
<reference evidence="3 4" key="1">
    <citation type="journal article" date="2005" name="Proc. Natl. Acad. Sci. U.S.A.">
        <title>Complete genome sequence of the probiotic lactic acid bacterium Lactobacillus acidophilus NCFM.</title>
        <authorList>
            <person name="Altermann E."/>
            <person name="Russell W.M."/>
            <person name="Azcarate-Peril M.A."/>
            <person name="Barrangou R."/>
            <person name="Buck B.L."/>
            <person name="McAuliffe O."/>
            <person name="Souther N."/>
            <person name="Dobson A."/>
            <person name="Duong T."/>
            <person name="Callanan M."/>
            <person name="Lick S."/>
            <person name="Hamrick A."/>
            <person name="Cano R."/>
            <person name="Klaenhammer T.R."/>
        </authorList>
    </citation>
    <scope>NUCLEOTIDE SEQUENCE [LARGE SCALE GENOMIC DNA]</scope>
    <source>
        <strain evidence="4">ATCC 700396 / NCK56 / N2 / NCFM</strain>
    </source>
</reference>
<dbReference type="Pfam" id="PF06750">
    <property type="entry name" value="A24_N_bact"/>
    <property type="match status" value="1"/>
</dbReference>
<feature type="transmembrane region" description="Helical" evidence="1">
    <location>
        <begin position="75"/>
        <end position="91"/>
    </location>
</feature>
<dbReference type="GO" id="GO:0006465">
    <property type="term" value="P:signal peptide processing"/>
    <property type="evidence" value="ECO:0007669"/>
    <property type="project" value="TreeGrafter"/>
</dbReference>
<feature type="transmembrane region" description="Helical" evidence="1">
    <location>
        <begin position="6"/>
        <end position="24"/>
    </location>
</feature>
<dbReference type="STRING" id="272621.LBA0286"/>
<keyword evidence="1" id="KW-1133">Transmembrane helix</keyword>
<organism evidence="4">
    <name type="scientific">Lactobacillus acidophilus (strain ATCC 700396 / NCK56 / N2 / NCFM)</name>
    <dbReference type="NCBI Taxonomy" id="272621"/>
    <lineage>
        <taxon>Bacteria</taxon>
        <taxon>Bacillati</taxon>
        <taxon>Bacillota</taxon>
        <taxon>Bacilli</taxon>
        <taxon>Lactobacillales</taxon>
        <taxon>Lactobacillaceae</taxon>
        <taxon>Lactobacillus</taxon>
    </lineage>
</organism>
<feature type="transmembrane region" description="Helical" evidence="1">
    <location>
        <begin position="122"/>
        <end position="139"/>
    </location>
</feature>
<feature type="transmembrane region" description="Helical" evidence="1">
    <location>
        <begin position="210"/>
        <end position="227"/>
    </location>
</feature>
<sequence length="229" mass="26813">MNSIYFLLNFFIGACLASHANVIYERWDTRNFIFSRSYCDNCKSTLSLLDEIPLFSYLLLKGKCKYCQKNIPRELFFFELVGGFAFCTINFSDKSQIITSIFIFSLLLIAISDYYQNEFDLIFIFPAIITSILFNRIYLFNWIEWLSFLPVLIVLSIYSFKQKMGLGDLLIYVLISTYFTPTFANLTLLFAALILIIIHFTENNLASYNYPFIPFIFIGLIISKFIFEQ</sequence>
<dbReference type="PANTHER" id="PTHR30487">
    <property type="entry name" value="TYPE 4 PREPILIN-LIKE PROTEINS LEADER PEPTIDE-PROCESSING ENZYME"/>
    <property type="match status" value="1"/>
</dbReference>
<dbReference type="Proteomes" id="UP000006381">
    <property type="component" value="Chromosome"/>
</dbReference>
<keyword evidence="1" id="KW-0812">Transmembrane</keyword>
<accession>Q5FM95</accession>
<feature type="domain" description="Prepilin peptidase A24 N-terminal" evidence="2">
    <location>
        <begin position="12"/>
        <end position="89"/>
    </location>
</feature>
<evidence type="ECO:0000313" key="3">
    <source>
        <dbReference type="EMBL" id="AAV42179.1"/>
    </source>
</evidence>
<dbReference type="PANTHER" id="PTHR30487:SF0">
    <property type="entry name" value="PREPILIN LEADER PEPTIDASE_N-METHYLTRANSFERASE-RELATED"/>
    <property type="match status" value="1"/>
</dbReference>
<keyword evidence="4" id="KW-1185">Reference proteome</keyword>
<evidence type="ECO:0000313" key="4">
    <source>
        <dbReference type="Proteomes" id="UP000006381"/>
    </source>
</evidence>
<dbReference type="eggNOG" id="COG1989">
    <property type="taxonomic scope" value="Bacteria"/>
</dbReference>
<feature type="transmembrane region" description="Helical" evidence="1">
    <location>
        <begin position="145"/>
        <end position="160"/>
    </location>
</feature>
<proteinExistence type="predicted"/>
<feature type="transmembrane region" description="Helical" evidence="1">
    <location>
        <begin position="97"/>
        <end position="115"/>
    </location>
</feature>
<dbReference type="PATRIC" id="fig|272621.13.peg.271"/>
<protein>
    <submittedName>
        <fullName evidence="3">Prepilin peptidase</fullName>
    </submittedName>
</protein>
<dbReference type="GeneID" id="93290606"/>
<evidence type="ECO:0000256" key="1">
    <source>
        <dbReference type="SAM" id="Phobius"/>
    </source>
</evidence>
<dbReference type="OrthoDB" id="9789291at2"/>
<feature type="transmembrane region" description="Helical" evidence="1">
    <location>
        <begin position="169"/>
        <end position="198"/>
    </location>
</feature>
<dbReference type="GO" id="GO:0005886">
    <property type="term" value="C:plasma membrane"/>
    <property type="evidence" value="ECO:0007669"/>
    <property type="project" value="TreeGrafter"/>
</dbReference>
<keyword evidence="1" id="KW-0472">Membrane</keyword>
<dbReference type="GO" id="GO:0004190">
    <property type="term" value="F:aspartic-type endopeptidase activity"/>
    <property type="evidence" value="ECO:0007669"/>
    <property type="project" value="TreeGrafter"/>
</dbReference>
<dbReference type="HOGENOM" id="CLU_057101_1_1_9"/>
<dbReference type="EMBL" id="CP000033">
    <property type="protein sequence ID" value="AAV42179.1"/>
    <property type="molecule type" value="Genomic_DNA"/>
</dbReference>
<dbReference type="AlphaFoldDB" id="Q5FM95"/>
<dbReference type="RefSeq" id="WP_011254110.1">
    <property type="nucleotide sequence ID" value="NC_006814.3"/>
</dbReference>